<dbReference type="EMBL" id="LVJZ01000003">
    <property type="protein sequence ID" value="ODB97728.1"/>
    <property type="molecule type" value="Genomic_DNA"/>
</dbReference>
<gene>
    <name evidence="2" type="ORF">A3196_13740</name>
</gene>
<comment type="caution">
    <text evidence="2">The sequence shown here is derived from an EMBL/GenBank/DDBJ whole genome shotgun (WGS) entry which is preliminary data.</text>
</comment>
<keyword evidence="1" id="KW-0472">Membrane</keyword>
<dbReference type="Proteomes" id="UP000094849">
    <property type="component" value="Unassembled WGS sequence"/>
</dbReference>
<feature type="transmembrane region" description="Helical" evidence="1">
    <location>
        <begin position="12"/>
        <end position="33"/>
    </location>
</feature>
<evidence type="ECO:0000256" key="1">
    <source>
        <dbReference type="SAM" id="Phobius"/>
    </source>
</evidence>
<evidence type="ECO:0000313" key="3">
    <source>
        <dbReference type="Proteomes" id="UP000094849"/>
    </source>
</evidence>
<keyword evidence="1" id="KW-0812">Transmembrane</keyword>
<accession>A0A1E2USH1</accession>
<organism evidence="2 3">
    <name type="scientific">Candidatus Thiodiazotropha endoloripes</name>
    <dbReference type="NCBI Taxonomy" id="1818881"/>
    <lineage>
        <taxon>Bacteria</taxon>
        <taxon>Pseudomonadati</taxon>
        <taxon>Pseudomonadota</taxon>
        <taxon>Gammaproteobacteria</taxon>
        <taxon>Chromatiales</taxon>
        <taxon>Sedimenticolaceae</taxon>
        <taxon>Candidatus Thiodiazotropha</taxon>
    </lineage>
</organism>
<dbReference type="AlphaFoldDB" id="A0A1E2USH1"/>
<name>A0A1E2USH1_9GAMM</name>
<feature type="transmembrane region" description="Helical" evidence="1">
    <location>
        <begin position="45"/>
        <end position="66"/>
    </location>
</feature>
<evidence type="ECO:0000313" key="2">
    <source>
        <dbReference type="EMBL" id="ODB97728.1"/>
    </source>
</evidence>
<dbReference type="RefSeq" id="WP_069005532.1">
    <property type="nucleotide sequence ID" value="NZ_LVJW01000003.1"/>
</dbReference>
<keyword evidence="1" id="KW-1133">Transmembrane helix</keyword>
<protein>
    <submittedName>
        <fullName evidence="2">Uncharacterized protein</fullName>
    </submittedName>
</protein>
<dbReference type="OrthoDB" id="9929056at2"/>
<sequence>MSFLNCKLLRRFVSLAGVLLIGGMLLEVMAHLLMSDVNLLLIQPLALGMVLISPVIMLMTVVIALIPGVRLNDCIH</sequence>
<keyword evidence="3" id="KW-1185">Reference proteome</keyword>
<proteinExistence type="predicted"/>
<reference evidence="2 3" key="1">
    <citation type="submission" date="2016-03" db="EMBL/GenBank/DDBJ databases">
        <title>Chemosynthetic sulphur-oxidizing symbionts of marine invertebrate animals are capable of nitrogen fixation.</title>
        <authorList>
            <person name="Petersen J.M."/>
            <person name="Kemper A."/>
            <person name="Gruber-Vodicka H."/>
            <person name="Cardini U."/>
            <person name="Geest Mvander."/>
            <person name="Kleiner M."/>
            <person name="Bulgheresi S."/>
            <person name="Fussmann M."/>
            <person name="Herbold C."/>
            <person name="Seah B.K.B."/>
            <person name="Antony C.Paul."/>
            <person name="Liu D."/>
            <person name="Belitz A."/>
            <person name="Weber M."/>
        </authorList>
    </citation>
    <scope>NUCLEOTIDE SEQUENCE [LARGE SCALE GENOMIC DNA]</scope>
    <source>
        <strain evidence="2">G_D</strain>
    </source>
</reference>